<dbReference type="InterPro" id="IPR011929">
    <property type="entry name" value="Phage_pept_NlpC/P60"/>
</dbReference>
<evidence type="ECO:0000256" key="1">
    <source>
        <dbReference type="ARBA" id="ARBA00007074"/>
    </source>
</evidence>
<dbReference type="RefSeq" id="WP_304280226.1">
    <property type="nucleotide sequence ID" value="NZ_QFQZ01000057.1"/>
</dbReference>
<accession>A0A2W5X6Z0</accession>
<organism evidence="6 7">
    <name type="scientific">Caulobacter segnis</name>
    <dbReference type="NCBI Taxonomy" id="88688"/>
    <lineage>
        <taxon>Bacteria</taxon>
        <taxon>Pseudomonadati</taxon>
        <taxon>Pseudomonadota</taxon>
        <taxon>Alphaproteobacteria</taxon>
        <taxon>Caulobacterales</taxon>
        <taxon>Caulobacteraceae</taxon>
        <taxon>Caulobacter</taxon>
    </lineage>
</organism>
<dbReference type="GO" id="GO:0008234">
    <property type="term" value="F:cysteine-type peptidase activity"/>
    <property type="evidence" value="ECO:0007669"/>
    <property type="project" value="UniProtKB-KW"/>
</dbReference>
<evidence type="ECO:0000256" key="4">
    <source>
        <dbReference type="ARBA" id="ARBA00022807"/>
    </source>
</evidence>
<dbReference type="PROSITE" id="PS51935">
    <property type="entry name" value="NLPC_P60"/>
    <property type="match status" value="1"/>
</dbReference>
<evidence type="ECO:0000256" key="3">
    <source>
        <dbReference type="ARBA" id="ARBA00022801"/>
    </source>
</evidence>
<dbReference type="Proteomes" id="UP000249393">
    <property type="component" value="Unassembled WGS sequence"/>
</dbReference>
<comment type="similarity">
    <text evidence="1">Belongs to the peptidase C40 family.</text>
</comment>
<sequence length="134" mass="15178">MLKEARLWLGTPYRHQASTLRAGCDCLGLVRGVWRAIHGDEPEAPPPYRPDWAELGERELLLDAFGRWLTPLPLSEARPGDVLVFRMAPGAVAKHCAIRSGPDHIIHAYWGRACVESALGRWWRERLIAAFRFP</sequence>
<dbReference type="SUPFAM" id="SSF54001">
    <property type="entry name" value="Cysteine proteinases"/>
    <property type="match status" value="1"/>
</dbReference>
<dbReference type="Gene3D" id="3.90.1720.10">
    <property type="entry name" value="endopeptidase domain like (from Nostoc punctiforme)"/>
    <property type="match status" value="1"/>
</dbReference>
<dbReference type="InterPro" id="IPR000064">
    <property type="entry name" value="NLP_P60_dom"/>
</dbReference>
<keyword evidence="3" id="KW-0378">Hydrolase</keyword>
<gene>
    <name evidence="6" type="ORF">DI526_16055</name>
</gene>
<dbReference type="GO" id="GO:0006508">
    <property type="term" value="P:proteolysis"/>
    <property type="evidence" value="ECO:0007669"/>
    <property type="project" value="UniProtKB-KW"/>
</dbReference>
<comment type="caution">
    <text evidence="6">The sequence shown here is derived from an EMBL/GenBank/DDBJ whole genome shotgun (WGS) entry which is preliminary data.</text>
</comment>
<keyword evidence="4" id="KW-0788">Thiol protease</keyword>
<evidence type="ECO:0000259" key="5">
    <source>
        <dbReference type="PROSITE" id="PS51935"/>
    </source>
</evidence>
<reference evidence="6 7" key="1">
    <citation type="submission" date="2017-08" db="EMBL/GenBank/DDBJ databases">
        <title>Infants hospitalized years apart are colonized by the same room-sourced microbial strains.</title>
        <authorList>
            <person name="Brooks B."/>
            <person name="Olm M.R."/>
            <person name="Firek B.A."/>
            <person name="Baker R."/>
            <person name="Thomas B.C."/>
            <person name="Morowitz M.J."/>
            <person name="Banfield J.F."/>
        </authorList>
    </citation>
    <scope>NUCLEOTIDE SEQUENCE [LARGE SCALE GENOMIC DNA]</scope>
    <source>
        <strain evidence="6">S2_003_000_R2_4</strain>
    </source>
</reference>
<dbReference type="NCBIfam" id="TIGR02219">
    <property type="entry name" value="phage_NlpC_fam"/>
    <property type="match status" value="1"/>
</dbReference>
<dbReference type="AlphaFoldDB" id="A0A2W5X6Z0"/>
<dbReference type="EMBL" id="QFQZ01000057">
    <property type="protein sequence ID" value="PZR32611.1"/>
    <property type="molecule type" value="Genomic_DNA"/>
</dbReference>
<dbReference type="Pfam" id="PF00877">
    <property type="entry name" value="NLPC_P60"/>
    <property type="match status" value="1"/>
</dbReference>
<protein>
    <submittedName>
        <fullName evidence="6">Peptidase</fullName>
    </submittedName>
</protein>
<evidence type="ECO:0000313" key="7">
    <source>
        <dbReference type="Proteomes" id="UP000249393"/>
    </source>
</evidence>
<name>A0A2W5X6Z0_9CAUL</name>
<feature type="domain" description="NlpC/P60" evidence="5">
    <location>
        <begin position="1"/>
        <end position="134"/>
    </location>
</feature>
<evidence type="ECO:0000256" key="2">
    <source>
        <dbReference type="ARBA" id="ARBA00022670"/>
    </source>
</evidence>
<evidence type="ECO:0000313" key="6">
    <source>
        <dbReference type="EMBL" id="PZR32611.1"/>
    </source>
</evidence>
<proteinExistence type="inferred from homology"/>
<dbReference type="InterPro" id="IPR038765">
    <property type="entry name" value="Papain-like_cys_pep_sf"/>
</dbReference>
<keyword evidence="2" id="KW-0645">Protease</keyword>